<reference evidence="6" key="1">
    <citation type="submission" date="2016-02" db="EMBL/GenBank/DDBJ databases">
        <title>Comparative genomics of biotechnologically important yeasts.</title>
        <authorList>
            <consortium name="DOE Joint Genome Institute"/>
            <person name="Riley R."/>
            <person name="Haridas S."/>
            <person name="Wolfe K.H."/>
            <person name="Lopes M.R."/>
            <person name="Hittinger C.T."/>
            <person name="Goker M."/>
            <person name="Salamov A."/>
            <person name="Wisecaver J."/>
            <person name="Long T.M."/>
            <person name="Aerts A.L."/>
            <person name="Barry K."/>
            <person name="Choi C."/>
            <person name="Clum A."/>
            <person name="Coughlan A.Y."/>
            <person name="Deshpande S."/>
            <person name="Douglass A.P."/>
            <person name="Hanson S.J."/>
            <person name="Klenk H.-P."/>
            <person name="Labutti K."/>
            <person name="Lapidus A."/>
            <person name="Lindquist E."/>
            <person name="Lipzen A."/>
            <person name="Meier-Kolthoff J.P."/>
            <person name="Ohm R.A."/>
            <person name="Otillar R.P."/>
            <person name="Pangilinan J."/>
            <person name="Peng Y."/>
            <person name="Rokas A."/>
            <person name="Rosa C.A."/>
            <person name="Scheuner C."/>
            <person name="Sibirny A.A."/>
            <person name="Slot J.C."/>
            <person name="Stielow J.B."/>
            <person name="Sun H."/>
            <person name="Kurtzman C.P."/>
            <person name="Blackwell M."/>
            <person name="Jeffries T.W."/>
            <person name="Grigoriev I.V."/>
        </authorList>
    </citation>
    <scope>NUCLEOTIDE SEQUENCE [LARGE SCALE GENOMIC DNA]</scope>
    <source>
        <strain evidence="6">NRRL Y-17796</strain>
    </source>
</reference>
<evidence type="ECO:0000256" key="3">
    <source>
        <dbReference type="ARBA" id="ARBA00010895"/>
    </source>
</evidence>
<protein>
    <recommendedName>
        <fullName evidence="4">Required for respiratory growth protein 9, mitochondrial</fullName>
    </recommendedName>
</protein>
<dbReference type="PANTHER" id="PTHR13475:SF3">
    <property type="entry name" value="NEUGRIN"/>
    <property type="match status" value="1"/>
</dbReference>
<evidence type="ECO:0000256" key="4">
    <source>
        <dbReference type="ARBA" id="ARBA00013566"/>
    </source>
</evidence>
<sequence>KRQKYALKEKFDGDRWRPQKRLSPDMIDMIRSLKHMYPEIKSGDIAERVKVSPESVRRILRSKWEPTDEEKERMTKKWQ</sequence>
<feature type="non-terminal residue" evidence="5">
    <location>
        <position position="1"/>
    </location>
</feature>
<dbReference type="GO" id="GO:0005634">
    <property type="term" value="C:nucleus"/>
    <property type="evidence" value="ECO:0007669"/>
    <property type="project" value="TreeGrafter"/>
</dbReference>
<dbReference type="GO" id="GO:0005739">
    <property type="term" value="C:mitochondrion"/>
    <property type="evidence" value="ECO:0007669"/>
    <property type="project" value="UniProtKB-SubCell"/>
</dbReference>
<dbReference type="InterPro" id="IPR010487">
    <property type="entry name" value="NGRN/Rrg9"/>
</dbReference>
<dbReference type="Proteomes" id="UP000095023">
    <property type="component" value="Unassembled WGS sequence"/>
</dbReference>
<evidence type="ECO:0000256" key="1">
    <source>
        <dbReference type="ARBA" id="ARBA00003548"/>
    </source>
</evidence>
<dbReference type="EMBL" id="KV453841">
    <property type="protein sequence ID" value="ODV91920.1"/>
    <property type="molecule type" value="Genomic_DNA"/>
</dbReference>
<organism evidence="5 6">
    <name type="scientific">Tortispora caseinolytica NRRL Y-17796</name>
    <dbReference type="NCBI Taxonomy" id="767744"/>
    <lineage>
        <taxon>Eukaryota</taxon>
        <taxon>Fungi</taxon>
        <taxon>Dikarya</taxon>
        <taxon>Ascomycota</taxon>
        <taxon>Saccharomycotina</taxon>
        <taxon>Trigonopsidomycetes</taxon>
        <taxon>Trigonopsidales</taxon>
        <taxon>Trigonopsidaceae</taxon>
        <taxon>Tortispora</taxon>
    </lineage>
</organism>
<gene>
    <name evidence="5" type="ORF">CANCADRAFT_18013</name>
</gene>
<dbReference type="AlphaFoldDB" id="A0A1E4TJI3"/>
<dbReference type="Pfam" id="PF06413">
    <property type="entry name" value="Neugrin"/>
    <property type="match status" value="1"/>
</dbReference>
<evidence type="ECO:0000313" key="6">
    <source>
        <dbReference type="Proteomes" id="UP000095023"/>
    </source>
</evidence>
<feature type="non-terminal residue" evidence="5">
    <location>
        <position position="79"/>
    </location>
</feature>
<dbReference type="OrthoDB" id="5578174at2759"/>
<evidence type="ECO:0000256" key="2">
    <source>
        <dbReference type="ARBA" id="ARBA00004173"/>
    </source>
</evidence>
<accession>A0A1E4TJI3</accession>
<evidence type="ECO:0000313" key="5">
    <source>
        <dbReference type="EMBL" id="ODV91920.1"/>
    </source>
</evidence>
<comment type="subcellular location">
    <subcellularLocation>
        <location evidence="2">Mitochondrion</location>
    </subcellularLocation>
</comment>
<dbReference type="PANTHER" id="PTHR13475">
    <property type="entry name" value="NEUGRIN"/>
    <property type="match status" value="1"/>
</dbReference>
<comment type="similarity">
    <text evidence="3">Belongs to the RRG9 family.</text>
</comment>
<comment type="function">
    <text evidence="1">Required for respiratory activity and maintenance and expression of the mitochondrial genome.</text>
</comment>
<name>A0A1E4TJI3_9ASCO</name>
<proteinExistence type="inferred from homology"/>
<keyword evidence="6" id="KW-1185">Reference proteome</keyword>